<proteinExistence type="predicted"/>
<keyword evidence="1" id="KW-0812">Transmembrane</keyword>
<keyword evidence="3" id="KW-1185">Reference proteome</keyword>
<feature type="transmembrane region" description="Helical" evidence="1">
    <location>
        <begin position="168"/>
        <end position="195"/>
    </location>
</feature>
<protein>
    <submittedName>
        <fullName evidence="2">Uncharacterized protein</fullName>
    </submittedName>
</protein>
<dbReference type="GeneID" id="136822446"/>
<organism evidence="2 3">
    <name type="scientific">Clytia hemisphaerica</name>
    <dbReference type="NCBI Taxonomy" id="252671"/>
    <lineage>
        <taxon>Eukaryota</taxon>
        <taxon>Metazoa</taxon>
        <taxon>Cnidaria</taxon>
        <taxon>Hydrozoa</taxon>
        <taxon>Hydroidolina</taxon>
        <taxon>Leptothecata</taxon>
        <taxon>Obeliida</taxon>
        <taxon>Clytiidae</taxon>
        <taxon>Clytia</taxon>
    </lineage>
</organism>
<dbReference type="EnsemblMetazoa" id="CLYHEMT024902.1">
    <property type="protein sequence ID" value="CLYHEMP024902.1"/>
    <property type="gene ID" value="CLYHEMG024902"/>
</dbReference>
<dbReference type="Proteomes" id="UP000594262">
    <property type="component" value="Unplaced"/>
</dbReference>
<sequence>MGIATRGYTYTIVFFGAVSLLLGMGAIICSGLLSNMVADVRITEKHSASAIFSVSSVLVLQKYWWLTFYYLLPSAVAFAVGCCSKTSLVLLYCILTLISLIGSMVGTILFPILLAVWNLTKTNLDQNCSDVYDDINKFESCACNETVAYNAMTFEHIHCEDLVGLKDILVGLVTVVVLQMVLNLVSSLVSCFAIAHQQKDNGTSETLTFATKPFGRYGGVFRGQSQYDDL</sequence>
<name>A0A7M5XMV8_9CNID</name>
<keyword evidence="1" id="KW-0472">Membrane</keyword>
<evidence type="ECO:0000313" key="2">
    <source>
        <dbReference type="EnsemblMetazoa" id="CLYHEMP024902.1"/>
    </source>
</evidence>
<feature type="transmembrane region" description="Helical" evidence="1">
    <location>
        <begin position="12"/>
        <end position="33"/>
    </location>
</feature>
<dbReference type="AlphaFoldDB" id="A0A7M5XMV8"/>
<evidence type="ECO:0000256" key="1">
    <source>
        <dbReference type="SAM" id="Phobius"/>
    </source>
</evidence>
<dbReference type="RefSeq" id="XP_066934810.1">
    <property type="nucleotide sequence ID" value="XM_067078709.1"/>
</dbReference>
<feature type="transmembrane region" description="Helical" evidence="1">
    <location>
        <begin position="89"/>
        <end position="117"/>
    </location>
</feature>
<accession>A0A7M5XMV8</accession>
<feature type="transmembrane region" description="Helical" evidence="1">
    <location>
        <begin position="63"/>
        <end position="82"/>
    </location>
</feature>
<reference evidence="2" key="1">
    <citation type="submission" date="2021-01" db="UniProtKB">
        <authorList>
            <consortium name="EnsemblMetazoa"/>
        </authorList>
    </citation>
    <scope>IDENTIFICATION</scope>
</reference>
<keyword evidence="1" id="KW-1133">Transmembrane helix</keyword>
<evidence type="ECO:0000313" key="3">
    <source>
        <dbReference type="Proteomes" id="UP000594262"/>
    </source>
</evidence>